<evidence type="ECO:0000313" key="12">
    <source>
        <dbReference type="EMBL" id="GMN65460.1"/>
    </source>
</evidence>
<comment type="subcellular location">
    <subcellularLocation>
        <location evidence="1">Membrane</location>
        <topology evidence="1">Single-pass type I membrane protein</topology>
    </subcellularLocation>
</comment>
<dbReference type="InterPro" id="IPR032675">
    <property type="entry name" value="LRR_dom_sf"/>
</dbReference>
<evidence type="ECO:0000256" key="11">
    <source>
        <dbReference type="SAM" id="Phobius"/>
    </source>
</evidence>
<gene>
    <name evidence="12" type="ORF">TIFTF001_034540</name>
    <name evidence="13" type="ORF">TIFTF001_034545</name>
</gene>
<dbReference type="FunFam" id="3.80.10.10:FF:000111">
    <property type="entry name" value="LRR receptor-like serine/threonine-protein kinase ERECTA"/>
    <property type="match status" value="1"/>
</dbReference>
<dbReference type="SUPFAM" id="SSF52058">
    <property type="entry name" value="L domain-like"/>
    <property type="match status" value="1"/>
</dbReference>
<evidence type="ECO:0000256" key="10">
    <source>
        <dbReference type="ARBA" id="ARBA00023180"/>
    </source>
</evidence>
<keyword evidence="9" id="KW-0675">Receptor</keyword>
<reference evidence="13" key="1">
    <citation type="submission" date="2023-07" db="EMBL/GenBank/DDBJ databases">
        <title>draft genome sequence of fig (Ficus carica).</title>
        <authorList>
            <person name="Takahashi T."/>
            <person name="Nishimura K."/>
        </authorList>
    </citation>
    <scope>NUCLEOTIDE SEQUENCE</scope>
</reference>
<dbReference type="Pfam" id="PF00560">
    <property type="entry name" value="LRR_1"/>
    <property type="match status" value="7"/>
</dbReference>
<keyword evidence="8 11" id="KW-0472">Membrane</keyword>
<evidence type="ECO:0000256" key="7">
    <source>
        <dbReference type="ARBA" id="ARBA00022989"/>
    </source>
</evidence>
<dbReference type="FunFam" id="3.80.10.10:FF:000041">
    <property type="entry name" value="LRR receptor-like serine/threonine-protein kinase ERECTA"/>
    <property type="match status" value="1"/>
</dbReference>
<dbReference type="EMBL" id="BTGU01000237">
    <property type="protein sequence ID" value="GMN65460.1"/>
    <property type="molecule type" value="Genomic_DNA"/>
</dbReference>
<comment type="similarity">
    <text evidence="2">Belongs to the RLP family.</text>
</comment>
<evidence type="ECO:0000256" key="9">
    <source>
        <dbReference type="ARBA" id="ARBA00023170"/>
    </source>
</evidence>
<organism evidence="13 14">
    <name type="scientific">Ficus carica</name>
    <name type="common">Common fig</name>
    <dbReference type="NCBI Taxonomy" id="3494"/>
    <lineage>
        <taxon>Eukaryota</taxon>
        <taxon>Viridiplantae</taxon>
        <taxon>Streptophyta</taxon>
        <taxon>Embryophyta</taxon>
        <taxon>Tracheophyta</taxon>
        <taxon>Spermatophyta</taxon>
        <taxon>Magnoliopsida</taxon>
        <taxon>eudicotyledons</taxon>
        <taxon>Gunneridae</taxon>
        <taxon>Pentapetalae</taxon>
        <taxon>rosids</taxon>
        <taxon>fabids</taxon>
        <taxon>Rosales</taxon>
        <taxon>Moraceae</taxon>
        <taxon>Ficeae</taxon>
        <taxon>Ficus</taxon>
    </lineage>
</organism>
<keyword evidence="10" id="KW-0325">Glycoprotein</keyword>
<evidence type="ECO:0000256" key="1">
    <source>
        <dbReference type="ARBA" id="ARBA00004479"/>
    </source>
</evidence>
<dbReference type="PANTHER" id="PTHR48063:SF101">
    <property type="entry name" value="LRR RECEPTOR-LIKE SERINE_THREONINE-PROTEIN KINASE FLS2"/>
    <property type="match status" value="1"/>
</dbReference>
<keyword evidence="14" id="KW-1185">Reference proteome</keyword>
<keyword evidence="5" id="KW-0732">Signal</keyword>
<keyword evidence="4 11" id="KW-0812">Transmembrane</keyword>
<dbReference type="GO" id="GO:0016020">
    <property type="term" value="C:membrane"/>
    <property type="evidence" value="ECO:0007669"/>
    <property type="project" value="UniProtKB-SubCell"/>
</dbReference>
<protein>
    <submittedName>
        <fullName evidence="13">Uncharacterized protein</fullName>
    </submittedName>
</protein>
<evidence type="ECO:0000313" key="13">
    <source>
        <dbReference type="EMBL" id="GMN65491.1"/>
    </source>
</evidence>
<evidence type="ECO:0000256" key="5">
    <source>
        <dbReference type="ARBA" id="ARBA00022729"/>
    </source>
</evidence>
<comment type="caution">
    <text evidence="13">The sequence shown here is derived from an EMBL/GenBank/DDBJ whole genome shotgun (WGS) entry which is preliminary data.</text>
</comment>
<evidence type="ECO:0000256" key="3">
    <source>
        <dbReference type="ARBA" id="ARBA00022614"/>
    </source>
</evidence>
<evidence type="ECO:0000256" key="2">
    <source>
        <dbReference type="ARBA" id="ARBA00009592"/>
    </source>
</evidence>
<evidence type="ECO:0000256" key="6">
    <source>
        <dbReference type="ARBA" id="ARBA00022737"/>
    </source>
</evidence>
<keyword evidence="7 11" id="KW-1133">Transmembrane helix</keyword>
<proteinExistence type="inferred from homology"/>
<keyword evidence="3" id="KW-0433">Leucine-rich repeat</keyword>
<dbReference type="AlphaFoldDB" id="A0AA88E3Y0"/>
<name>A0AA88E3Y0_FICCA</name>
<dbReference type="InterPro" id="IPR001611">
    <property type="entry name" value="Leu-rich_rpt"/>
</dbReference>
<evidence type="ECO:0000256" key="8">
    <source>
        <dbReference type="ARBA" id="ARBA00023136"/>
    </source>
</evidence>
<accession>A0AA88E3Y0</accession>
<feature type="transmembrane region" description="Helical" evidence="11">
    <location>
        <begin position="292"/>
        <end position="313"/>
    </location>
</feature>
<keyword evidence="6" id="KW-0677">Repeat</keyword>
<dbReference type="InterPro" id="IPR046956">
    <property type="entry name" value="RLP23-like"/>
</dbReference>
<dbReference type="Proteomes" id="UP001187192">
    <property type="component" value="Unassembled WGS sequence"/>
</dbReference>
<sequence length="338" mass="36924">MCHVENGAHLSFLDVSYNHLFGELPDCWSRFQNFEILLLGNNNLSGKIPPSIGSFTKITTLHLGNNNLTATLPESLKNCKDLIGFDVGGNNLFGPKAGVLKRASSTFMHDSYESSSAEGLLEPLGSFNDRLQLVWKGILSEFNDILGLVKSFDLSSNNLVGEIPSEITELVGLVSLNLSRNEFSGQIPPEIGNLKSLDALDLSNNHFSGGIPSSLSQVDRLDMLDMSNNNLSGKIPTSTPLQSFNATAYMGNPELCGAPLPRKCPGEEPTISTDTEVSTEQDDQDRIVTQGFYLSIGLGFVVGFWGVFGTSLLKKNQRNSYIKFLNYQELIVKNDTSF</sequence>
<dbReference type="EMBL" id="BTGU01000238">
    <property type="protein sequence ID" value="GMN65491.1"/>
    <property type="molecule type" value="Genomic_DNA"/>
</dbReference>
<dbReference type="PANTHER" id="PTHR48063">
    <property type="entry name" value="LRR RECEPTOR-LIKE KINASE"/>
    <property type="match status" value="1"/>
</dbReference>
<dbReference type="Gene3D" id="3.80.10.10">
    <property type="entry name" value="Ribonuclease Inhibitor"/>
    <property type="match status" value="1"/>
</dbReference>
<evidence type="ECO:0000256" key="4">
    <source>
        <dbReference type="ARBA" id="ARBA00022692"/>
    </source>
</evidence>
<evidence type="ECO:0000313" key="14">
    <source>
        <dbReference type="Proteomes" id="UP001187192"/>
    </source>
</evidence>